<dbReference type="PANTHER" id="PTHR43105:SF4">
    <property type="entry name" value="PROTEIN YDEP"/>
    <property type="match status" value="1"/>
</dbReference>
<evidence type="ECO:0000256" key="10">
    <source>
        <dbReference type="SAM" id="MobiDB-lite"/>
    </source>
</evidence>
<dbReference type="NCBIfam" id="TIGR01701">
    <property type="entry name" value="Fdhalpha-like"/>
    <property type="match status" value="1"/>
</dbReference>
<dbReference type="InterPro" id="IPR009010">
    <property type="entry name" value="Asp_de-COase-like_dom_sf"/>
</dbReference>
<evidence type="ECO:0000256" key="9">
    <source>
        <dbReference type="ARBA" id="ARBA00023014"/>
    </source>
</evidence>
<evidence type="ECO:0000256" key="6">
    <source>
        <dbReference type="ARBA" id="ARBA00022723"/>
    </source>
</evidence>
<dbReference type="CDD" id="cd02767">
    <property type="entry name" value="MopB_ydeP"/>
    <property type="match status" value="1"/>
</dbReference>
<dbReference type="GO" id="GO:0008863">
    <property type="term" value="F:formate dehydrogenase (NAD+) activity"/>
    <property type="evidence" value="ECO:0007669"/>
    <property type="project" value="InterPro"/>
</dbReference>
<dbReference type="InterPro" id="IPR050123">
    <property type="entry name" value="Prok_molybdopt-oxidoreductase"/>
</dbReference>
<dbReference type="SUPFAM" id="SSF50692">
    <property type="entry name" value="ADC-like"/>
    <property type="match status" value="1"/>
</dbReference>
<evidence type="ECO:0000313" key="14">
    <source>
        <dbReference type="Proteomes" id="UP000468388"/>
    </source>
</evidence>
<comment type="similarity">
    <text evidence="3">Belongs to the prokaryotic molybdopterin-containing oxidoreductase family.</text>
</comment>
<dbReference type="PANTHER" id="PTHR43105">
    <property type="entry name" value="RESPIRATORY NITRATE REDUCTASE"/>
    <property type="match status" value="1"/>
</dbReference>
<evidence type="ECO:0000256" key="1">
    <source>
        <dbReference type="ARBA" id="ARBA00001942"/>
    </source>
</evidence>
<evidence type="ECO:0000259" key="12">
    <source>
        <dbReference type="Pfam" id="PF01568"/>
    </source>
</evidence>
<sequence length="768" mass="84509">MATASIVPNAENPEKFTGDVKIGKPKTTAAGIPAVIFSARHILEEMNAARGLKALLKLNQKDGFDCPGCAWPDPDDERSSIAEYCENGAKAVAEEATSKKLTASFFAENSVADLAGLTDYEIGKKGRVAEPVYLPEGATHYQPISWDKAFKKIARHLNALSSPNEAIFYTSGRTSNEAAYLYQLFVREYGTNNMPDCSNMCHESSGVALGESLGIGKGSVTLDDFYMAEVIIILGQNPGTNHPRMLTALQKAKAKGATIIAVNPLHETGLLNFLNPQTVKGFLNIKTHLTDIFLQVKINGDLALIKALTLLLLQEEDKHPGTVFDAEFIAADTLGYAEYITHLRQQDLSQLAIDCGVPLEQIELAAKAIIHKKKIIACWAMGLTQHKNAVDTIKEVVNLLLLKGSIGKPGAGTCPVRGHSNVQGDRTVGIFEKPSEQLLNAIQKVYGFDPPREHGFDTVSAIKAMRDGKGKVFFAMGGNFLSATPDTEVTAQALRNCDLTIHVSTKLNRSHLVHGKEAIILPCFGRSDEDIINGEKQFVTCENSMGVIQMSRGNLKPVSGHLLSEPTIVCRLAQATLGSKSRVNWERYSQHYDHIREDIEKVIPGFNNYNERVRRPGGFYLPNGAREGRFETQTRKAHFNVADVTTQQLAPDECMMMTIRSHDQFNTTIYGLDDRYRGIYQERRVILMNIKDILAAGLQPGDIVDLYNEFGGTERVVHKFIVVEYNIPEKCTATYFPETNALVPLNSVADKSNTPTSKLVILKIKKST</sequence>
<feature type="compositionally biased region" description="Basic and acidic residues" evidence="10">
    <location>
        <begin position="12"/>
        <end position="21"/>
    </location>
</feature>
<organism evidence="13 14">
    <name type="scientific">Chitinophaga oryziterrae</name>
    <dbReference type="NCBI Taxonomy" id="1031224"/>
    <lineage>
        <taxon>Bacteria</taxon>
        <taxon>Pseudomonadati</taxon>
        <taxon>Bacteroidota</taxon>
        <taxon>Chitinophagia</taxon>
        <taxon>Chitinophagales</taxon>
        <taxon>Chitinophagaceae</taxon>
        <taxon>Chitinophaga</taxon>
    </lineage>
</organism>
<accession>A0A6N8JJP7</accession>
<dbReference type="Proteomes" id="UP000468388">
    <property type="component" value="Unassembled WGS sequence"/>
</dbReference>
<gene>
    <name evidence="13" type="ORF">GO495_28040</name>
</gene>
<dbReference type="GO" id="GO:0043546">
    <property type="term" value="F:molybdopterin cofactor binding"/>
    <property type="evidence" value="ECO:0007669"/>
    <property type="project" value="InterPro"/>
</dbReference>
<dbReference type="Pfam" id="PF01568">
    <property type="entry name" value="Molydop_binding"/>
    <property type="match status" value="1"/>
</dbReference>
<keyword evidence="5" id="KW-0500">Molybdenum</keyword>
<dbReference type="GO" id="GO:0045333">
    <property type="term" value="P:cellular respiration"/>
    <property type="evidence" value="ECO:0007669"/>
    <property type="project" value="UniProtKB-ARBA"/>
</dbReference>
<dbReference type="GO" id="GO:0016020">
    <property type="term" value="C:membrane"/>
    <property type="evidence" value="ECO:0007669"/>
    <property type="project" value="TreeGrafter"/>
</dbReference>
<evidence type="ECO:0000256" key="2">
    <source>
        <dbReference type="ARBA" id="ARBA00001966"/>
    </source>
</evidence>
<evidence type="ECO:0000256" key="8">
    <source>
        <dbReference type="ARBA" id="ARBA00023004"/>
    </source>
</evidence>
<comment type="cofactor">
    <cofactor evidence="2">
        <name>[4Fe-4S] cluster</name>
        <dbReference type="ChEBI" id="CHEBI:49883"/>
    </cofactor>
</comment>
<dbReference type="Gene3D" id="3.40.50.740">
    <property type="match status" value="1"/>
</dbReference>
<evidence type="ECO:0000256" key="7">
    <source>
        <dbReference type="ARBA" id="ARBA00023002"/>
    </source>
</evidence>
<keyword evidence="7" id="KW-0560">Oxidoreductase</keyword>
<dbReference type="InterPro" id="IPR006657">
    <property type="entry name" value="MoPterin_dinucl-bd_dom"/>
</dbReference>
<dbReference type="PIRSF" id="PIRSF000144">
    <property type="entry name" value="CbbBc"/>
    <property type="match status" value="1"/>
</dbReference>
<evidence type="ECO:0000256" key="4">
    <source>
        <dbReference type="ARBA" id="ARBA00022485"/>
    </source>
</evidence>
<keyword evidence="6" id="KW-0479">Metal-binding</keyword>
<protein>
    <submittedName>
        <fullName evidence="13">FdhF/YdeP family oxidoreductase</fullName>
    </submittedName>
</protein>
<dbReference type="SUPFAM" id="SSF53706">
    <property type="entry name" value="Formate dehydrogenase/DMSO reductase, domains 1-3"/>
    <property type="match status" value="1"/>
</dbReference>
<reference evidence="13 14" key="1">
    <citation type="submission" date="2019-12" db="EMBL/GenBank/DDBJ databases">
        <title>The draft genomic sequence of strain Chitinophaga oryziterrae JCM 16595.</title>
        <authorList>
            <person name="Zhang X."/>
        </authorList>
    </citation>
    <scope>NUCLEOTIDE SEQUENCE [LARGE SCALE GENOMIC DNA]</scope>
    <source>
        <strain evidence="13 14">JCM 16595</strain>
    </source>
</reference>
<evidence type="ECO:0000313" key="13">
    <source>
        <dbReference type="EMBL" id="MVT44478.1"/>
    </source>
</evidence>
<dbReference type="AlphaFoldDB" id="A0A6N8JJP7"/>
<comment type="caution">
    <text evidence="13">The sequence shown here is derived from an EMBL/GenBank/DDBJ whole genome shotgun (WGS) entry which is preliminary data.</text>
</comment>
<dbReference type="CDD" id="cd02787">
    <property type="entry name" value="MopB_CT_ydeP"/>
    <property type="match status" value="1"/>
</dbReference>
<proteinExistence type="inferred from homology"/>
<dbReference type="OrthoDB" id="9792592at2"/>
<dbReference type="GO" id="GO:0051539">
    <property type="term" value="F:4 iron, 4 sulfur cluster binding"/>
    <property type="evidence" value="ECO:0007669"/>
    <property type="project" value="UniProtKB-KW"/>
</dbReference>
<feature type="domain" description="Molybdopterin oxidoreductase" evidence="11">
    <location>
        <begin position="136"/>
        <end position="502"/>
    </location>
</feature>
<dbReference type="EMBL" id="WRXO01000011">
    <property type="protein sequence ID" value="MVT44478.1"/>
    <property type="molecule type" value="Genomic_DNA"/>
</dbReference>
<evidence type="ECO:0000256" key="5">
    <source>
        <dbReference type="ARBA" id="ARBA00022505"/>
    </source>
</evidence>
<dbReference type="InterPro" id="IPR010046">
    <property type="entry name" value="Mopterin_OxRdtse_a_bac"/>
</dbReference>
<dbReference type="InterPro" id="IPR006656">
    <property type="entry name" value="Mopterin_OxRdtase"/>
</dbReference>
<dbReference type="RefSeq" id="WP_157303271.1">
    <property type="nucleotide sequence ID" value="NZ_BAAAZB010000036.1"/>
</dbReference>
<dbReference type="InterPro" id="IPR037951">
    <property type="entry name" value="MopB_CT_YdeP"/>
</dbReference>
<dbReference type="GO" id="GO:0030151">
    <property type="term" value="F:molybdenum ion binding"/>
    <property type="evidence" value="ECO:0007669"/>
    <property type="project" value="InterPro"/>
</dbReference>
<comment type="cofactor">
    <cofactor evidence="1">
        <name>Mo-bis(molybdopterin guanine dinucleotide)</name>
        <dbReference type="ChEBI" id="CHEBI:60539"/>
    </cofactor>
</comment>
<keyword evidence="4" id="KW-0004">4Fe-4S</keyword>
<dbReference type="InterPro" id="IPR041953">
    <property type="entry name" value="YdeP_MopB"/>
</dbReference>
<feature type="region of interest" description="Disordered" evidence="10">
    <location>
        <begin position="1"/>
        <end position="21"/>
    </location>
</feature>
<dbReference type="Gene3D" id="3.40.228.10">
    <property type="entry name" value="Dimethylsulfoxide Reductase, domain 2"/>
    <property type="match status" value="1"/>
</dbReference>
<keyword evidence="8" id="KW-0408">Iron</keyword>
<evidence type="ECO:0000259" key="11">
    <source>
        <dbReference type="Pfam" id="PF00384"/>
    </source>
</evidence>
<dbReference type="Pfam" id="PF00384">
    <property type="entry name" value="Molybdopterin"/>
    <property type="match status" value="1"/>
</dbReference>
<evidence type="ECO:0000256" key="3">
    <source>
        <dbReference type="ARBA" id="ARBA00010312"/>
    </source>
</evidence>
<feature type="domain" description="Molybdopterin dinucleotide-binding" evidence="12">
    <location>
        <begin position="656"/>
        <end position="758"/>
    </location>
</feature>
<keyword evidence="14" id="KW-1185">Reference proteome</keyword>
<keyword evidence="9" id="KW-0411">Iron-sulfur</keyword>
<name>A0A6N8JJP7_9BACT</name>